<dbReference type="FunFam" id="3.30.200.20:FF:000095">
    <property type="entry name" value="Mitogen-activated protein kinase kinase kinase 12"/>
    <property type="match status" value="1"/>
</dbReference>
<feature type="compositionally biased region" description="Basic residues" evidence="19">
    <location>
        <begin position="555"/>
        <end position="566"/>
    </location>
</feature>
<dbReference type="OrthoDB" id="339325at2759"/>
<evidence type="ECO:0000256" key="17">
    <source>
        <dbReference type="PIRSR" id="PIRSR038165-51"/>
    </source>
</evidence>
<feature type="coiled-coil region" evidence="18">
    <location>
        <begin position="431"/>
        <end position="472"/>
    </location>
</feature>
<dbReference type="PROSITE" id="PS50011">
    <property type="entry name" value="PROTEIN_KINASE_DOM"/>
    <property type="match status" value="1"/>
</dbReference>
<evidence type="ECO:0000256" key="16">
    <source>
        <dbReference type="PIRSR" id="PIRSR038165-50"/>
    </source>
</evidence>
<comment type="subcellular location">
    <subcellularLocation>
        <location evidence="2">Cytoplasm</location>
    </subcellularLocation>
    <subcellularLocation>
        <location evidence="1">Membrane</location>
    </subcellularLocation>
</comment>
<evidence type="ECO:0000256" key="1">
    <source>
        <dbReference type="ARBA" id="ARBA00004370"/>
    </source>
</evidence>
<evidence type="ECO:0000259" key="20">
    <source>
        <dbReference type="PROSITE" id="PS50011"/>
    </source>
</evidence>
<keyword evidence="12" id="KW-0472">Membrane</keyword>
<dbReference type="InterPro" id="IPR051681">
    <property type="entry name" value="Ser/Thr_Kinases-Pseudokinases"/>
</dbReference>
<dbReference type="EMBL" id="CAHIKZ030004471">
    <property type="protein sequence ID" value="CAE1310976.1"/>
    <property type="molecule type" value="Genomic_DNA"/>
</dbReference>
<comment type="catalytic activity">
    <reaction evidence="13">
        <text>L-threonyl-[protein] + ATP = O-phospho-L-threonyl-[protein] + ADP + H(+)</text>
        <dbReference type="Rhea" id="RHEA:46608"/>
        <dbReference type="Rhea" id="RHEA-COMP:11060"/>
        <dbReference type="Rhea" id="RHEA-COMP:11605"/>
        <dbReference type="ChEBI" id="CHEBI:15378"/>
        <dbReference type="ChEBI" id="CHEBI:30013"/>
        <dbReference type="ChEBI" id="CHEBI:30616"/>
        <dbReference type="ChEBI" id="CHEBI:61977"/>
        <dbReference type="ChEBI" id="CHEBI:456216"/>
        <dbReference type="EC" id="2.7.11.25"/>
    </reaction>
</comment>
<sequence>MTLERNILPEYNATDGPAMTTKTAVLDIPKKDEPINSRNSPSTLNVLTTSTDLEFSNSMLQLEHLSLTDKSSSSSTPTASPKSAPVTPTHDTTNGVDVGYRDGSQRSFFEGLLGCLRPVWTIIGKAAAAELKQQDDWETPFENITDLQWLGSGAQGAVFLGKLNSEEVAVKKVRDVKETDIKNLRKLNHPNIISFKGVCTQAPCFCIIMEYCPYGQLYEILRDGKEIPPALILDWSKQIASGMNYLHSHKIIHRDLKSPNVLVAKNDIVKISDFGTSREWNEKSTKMSFAGTVAWMAPEVIRNEPCSEKVDIWSFGVVLWELLTGEIPYRDVDSSAIIWGVGSNSLHLPVPSTCPEGFQQLLKQCWRAKARNRMSFRQILMHLEIASPELLNFNREDFKEAQIFWREEIAEQLQKFRSKGSHIPQLEEELVRRRKEELRHAQDVREHYERKLERANNLYMELTACMLQLEKRERELIKREQQLAIYAKRRKSIIRPVIKAQERLERLGKKRAYKSGSEPTSLQEAAAAEVDPDSQNKEGSMTTSSEHVLPSPTKVRVRKSRHRRNNSKGSITTSTSSPNKSPTTAKSPTKDALHEELQSKAITLRHVDPSEVSQTTYKYLGPNMTLREGQLSVCNETVVNSLIVSHNLENHNLNDVCFCSDGGCSDAATCSSSKRSSRASADVESTCDSPCNSPTHISCGSRTHSLKLITIEDENNKNQTQPTRDRDSNENLHCPVEPDSVPLMQDIEQPTTSKPDSLSANISLKRTRSDAEITPKISNTQRHESSMESTEEATEVVQIRNIKHSEDSWSEEEGEVSEDDVRQTRTRQSYSTLSSEGAFSEEENTSEHSTRYTPDGLLSTNSSENLQLELARCVSDELSDKEMKMKQMKNQVSFSPERIFEAHNSDSSSDSDECSDITVSTTVHRSRSFETSGW</sequence>
<feature type="compositionally biased region" description="Polar residues" evidence="19">
    <location>
        <begin position="537"/>
        <end position="546"/>
    </location>
</feature>
<keyword evidence="22" id="KW-1185">Reference proteome</keyword>
<feature type="domain" description="Protein kinase" evidence="20">
    <location>
        <begin position="144"/>
        <end position="385"/>
    </location>
</feature>
<keyword evidence="9 15" id="KW-0547">Nucleotide-binding</keyword>
<evidence type="ECO:0000256" key="5">
    <source>
        <dbReference type="ARBA" id="ARBA00022490"/>
    </source>
</evidence>
<evidence type="ECO:0000256" key="9">
    <source>
        <dbReference type="ARBA" id="ARBA00022741"/>
    </source>
</evidence>
<evidence type="ECO:0000256" key="19">
    <source>
        <dbReference type="SAM" id="MobiDB-lite"/>
    </source>
</evidence>
<feature type="region of interest" description="Disordered" evidence="19">
    <location>
        <begin position="66"/>
        <end position="98"/>
    </location>
</feature>
<dbReference type="Pfam" id="PF07714">
    <property type="entry name" value="PK_Tyr_Ser-Thr"/>
    <property type="match status" value="1"/>
</dbReference>
<feature type="region of interest" description="Disordered" evidence="19">
    <location>
        <begin position="710"/>
        <end position="864"/>
    </location>
</feature>
<comment type="similarity">
    <text evidence="3 15">Belongs to the protein kinase superfamily. STE Ser/Thr protein kinase family. MAP kinase kinase kinase subfamily.</text>
</comment>
<gene>
    <name evidence="21" type="ORF">SPHA_62479</name>
</gene>
<name>A0A812DUK1_ACAPH</name>
<feature type="binding site" evidence="17">
    <location>
        <begin position="150"/>
        <end position="158"/>
    </location>
    <ligand>
        <name>ATP</name>
        <dbReference type="ChEBI" id="CHEBI:30616"/>
    </ligand>
</feature>
<organism evidence="21 22">
    <name type="scientific">Acanthosepion pharaonis</name>
    <name type="common">Pharaoh cuttlefish</name>
    <name type="synonym">Sepia pharaonis</name>
    <dbReference type="NCBI Taxonomy" id="158019"/>
    <lineage>
        <taxon>Eukaryota</taxon>
        <taxon>Metazoa</taxon>
        <taxon>Spiralia</taxon>
        <taxon>Lophotrochozoa</taxon>
        <taxon>Mollusca</taxon>
        <taxon>Cephalopoda</taxon>
        <taxon>Coleoidea</taxon>
        <taxon>Decapodiformes</taxon>
        <taxon>Sepiida</taxon>
        <taxon>Sepiina</taxon>
        <taxon>Sepiidae</taxon>
        <taxon>Acanthosepion</taxon>
    </lineage>
</organism>
<feature type="region of interest" description="Disordered" evidence="19">
    <location>
        <begin position="885"/>
        <end position="934"/>
    </location>
</feature>
<dbReference type="PANTHER" id="PTHR44329:SF304">
    <property type="entry name" value="MITOGEN-ACTIVATED PROTEIN KINASE KINASE KINASE 13-LIKE ISOFORM X1"/>
    <property type="match status" value="1"/>
</dbReference>
<feature type="compositionally biased region" description="Polar residues" evidence="19">
    <location>
        <begin position="748"/>
        <end position="764"/>
    </location>
</feature>
<dbReference type="CDD" id="cd14059">
    <property type="entry name" value="STKc_MAP3K12_13"/>
    <property type="match status" value="1"/>
</dbReference>
<feature type="active site" description="Proton acceptor" evidence="16">
    <location>
        <position position="255"/>
    </location>
</feature>
<evidence type="ECO:0000256" key="13">
    <source>
        <dbReference type="ARBA" id="ARBA00047559"/>
    </source>
</evidence>
<dbReference type="InterPro" id="IPR011009">
    <property type="entry name" value="Kinase-like_dom_sf"/>
</dbReference>
<feature type="compositionally biased region" description="Polar residues" evidence="19">
    <location>
        <begin position="917"/>
        <end position="934"/>
    </location>
</feature>
<accession>A0A812DUK1</accession>
<dbReference type="PANTHER" id="PTHR44329">
    <property type="entry name" value="SERINE/THREONINE-PROTEIN KINASE TNNI3K-RELATED"/>
    <property type="match status" value="1"/>
</dbReference>
<dbReference type="InterPro" id="IPR001245">
    <property type="entry name" value="Ser-Thr/Tyr_kinase_cat_dom"/>
</dbReference>
<evidence type="ECO:0000256" key="11">
    <source>
        <dbReference type="ARBA" id="ARBA00022840"/>
    </source>
</evidence>
<proteinExistence type="inferred from homology"/>
<comment type="caution">
    <text evidence="21">The sequence shown here is derived from an EMBL/GenBank/DDBJ whole genome shotgun (WGS) entry which is preliminary data.</text>
</comment>
<evidence type="ECO:0000256" key="6">
    <source>
        <dbReference type="ARBA" id="ARBA00022527"/>
    </source>
</evidence>
<keyword evidence="7 15" id="KW-0808">Transferase</keyword>
<evidence type="ECO:0000313" key="22">
    <source>
        <dbReference type="Proteomes" id="UP000597762"/>
    </source>
</evidence>
<evidence type="ECO:0000256" key="10">
    <source>
        <dbReference type="ARBA" id="ARBA00022777"/>
    </source>
</evidence>
<dbReference type="PROSITE" id="PS00108">
    <property type="entry name" value="PROTEIN_KINASE_ST"/>
    <property type="match status" value="1"/>
</dbReference>
<evidence type="ECO:0000313" key="21">
    <source>
        <dbReference type="EMBL" id="CAE1310976.1"/>
    </source>
</evidence>
<keyword evidence="18" id="KW-0175">Coiled coil</keyword>
<evidence type="ECO:0000256" key="15">
    <source>
        <dbReference type="PIRNR" id="PIRNR038165"/>
    </source>
</evidence>
<keyword evidence="6 15" id="KW-0723">Serine/threonine-protein kinase</keyword>
<evidence type="ECO:0000256" key="14">
    <source>
        <dbReference type="ARBA" id="ARBA00048329"/>
    </source>
</evidence>
<keyword evidence="5" id="KW-0963">Cytoplasm</keyword>
<evidence type="ECO:0000256" key="7">
    <source>
        <dbReference type="ARBA" id="ARBA00022679"/>
    </source>
</evidence>
<dbReference type="Proteomes" id="UP000597762">
    <property type="component" value="Unassembled WGS sequence"/>
</dbReference>
<evidence type="ECO:0000256" key="18">
    <source>
        <dbReference type="SAM" id="Coils"/>
    </source>
</evidence>
<feature type="compositionally biased region" description="Acidic residues" evidence="19">
    <location>
        <begin position="808"/>
        <end position="818"/>
    </location>
</feature>
<dbReference type="FunFam" id="1.10.510.10:FF:000087">
    <property type="entry name" value="Mitogen-activated protein kinase kinase kinase 12"/>
    <property type="match status" value="1"/>
</dbReference>
<keyword evidence="8" id="KW-0677">Repeat</keyword>
<evidence type="ECO:0000256" key="8">
    <source>
        <dbReference type="ARBA" id="ARBA00022737"/>
    </source>
</evidence>
<feature type="compositionally biased region" description="Polar residues" evidence="19">
    <location>
        <begin position="826"/>
        <end position="837"/>
    </location>
</feature>
<dbReference type="SUPFAM" id="SSF56112">
    <property type="entry name" value="Protein kinase-like (PK-like)"/>
    <property type="match status" value="1"/>
</dbReference>
<evidence type="ECO:0000256" key="12">
    <source>
        <dbReference type="ARBA" id="ARBA00023136"/>
    </source>
</evidence>
<evidence type="ECO:0000256" key="3">
    <source>
        <dbReference type="ARBA" id="ARBA00006529"/>
    </source>
</evidence>
<dbReference type="InterPro" id="IPR000719">
    <property type="entry name" value="Prot_kinase_dom"/>
</dbReference>
<comment type="catalytic activity">
    <reaction evidence="14">
        <text>L-seryl-[protein] + ATP = O-phospho-L-seryl-[protein] + ADP + H(+)</text>
        <dbReference type="Rhea" id="RHEA:17989"/>
        <dbReference type="Rhea" id="RHEA-COMP:9863"/>
        <dbReference type="Rhea" id="RHEA-COMP:11604"/>
        <dbReference type="ChEBI" id="CHEBI:15378"/>
        <dbReference type="ChEBI" id="CHEBI:29999"/>
        <dbReference type="ChEBI" id="CHEBI:30616"/>
        <dbReference type="ChEBI" id="CHEBI:83421"/>
        <dbReference type="ChEBI" id="CHEBI:456216"/>
        <dbReference type="EC" id="2.7.11.25"/>
    </reaction>
</comment>
<reference evidence="21" key="1">
    <citation type="submission" date="2021-01" db="EMBL/GenBank/DDBJ databases">
        <authorList>
            <person name="Li R."/>
            <person name="Bekaert M."/>
        </authorList>
    </citation>
    <scope>NUCLEOTIDE SEQUENCE</scope>
    <source>
        <strain evidence="21">Farmed</strain>
    </source>
</reference>
<dbReference type="PRINTS" id="PR00109">
    <property type="entry name" value="TYRKINASE"/>
</dbReference>
<dbReference type="GO" id="GO:0016020">
    <property type="term" value="C:membrane"/>
    <property type="evidence" value="ECO:0007669"/>
    <property type="project" value="UniProtKB-SubCell"/>
</dbReference>
<protein>
    <recommendedName>
        <fullName evidence="4 15">Mitogen-activated protein kinase kinase kinase</fullName>
        <ecNumber evidence="4 15">2.7.11.25</ecNumber>
    </recommendedName>
</protein>
<feature type="region of interest" description="Disordered" evidence="19">
    <location>
        <begin position="509"/>
        <end position="592"/>
    </location>
</feature>
<dbReference type="SMART" id="SM00220">
    <property type="entry name" value="S_TKc"/>
    <property type="match status" value="1"/>
</dbReference>
<dbReference type="Gene3D" id="3.30.200.20">
    <property type="entry name" value="Phosphorylase Kinase, domain 1"/>
    <property type="match status" value="1"/>
</dbReference>
<keyword evidence="11 15" id="KW-0067">ATP-binding</keyword>
<feature type="binding site" evidence="17">
    <location>
        <position position="171"/>
    </location>
    <ligand>
        <name>ATP</name>
        <dbReference type="ChEBI" id="CHEBI:30616"/>
    </ligand>
</feature>
<dbReference type="PIRSF" id="PIRSF038165">
    <property type="entry name" value="MAPKKK12_MAPKKK13"/>
    <property type="match status" value="1"/>
</dbReference>
<evidence type="ECO:0000256" key="4">
    <source>
        <dbReference type="ARBA" id="ARBA00012406"/>
    </source>
</evidence>
<dbReference type="GO" id="GO:0004709">
    <property type="term" value="F:MAP kinase kinase kinase activity"/>
    <property type="evidence" value="ECO:0007669"/>
    <property type="project" value="UniProtKB-EC"/>
</dbReference>
<dbReference type="EC" id="2.7.11.25" evidence="4 15"/>
<feature type="compositionally biased region" description="Low complexity" evidence="19">
    <location>
        <begin position="70"/>
        <end position="89"/>
    </location>
</feature>
<keyword evidence="10 15" id="KW-0418">Kinase</keyword>
<dbReference type="GO" id="GO:0005737">
    <property type="term" value="C:cytoplasm"/>
    <property type="evidence" value="ECO:0007669"/>
    <property type="project" value="UniProtKB-SubCell"/>
</dbReference>
<dbReference type="InterPro" id="IPR008271">
    <property type="entry name" value="Ser/Thr_kinase_AS"/>
</dbReference>
<dbReference type="AlphaFoldDB" id="A0A812DUK1"/>
<dbReference type="Gene3D" id="1.10.510.10">
    <property type="entry name" value="Transferase(Phosphotransferase) domain 1"/>
    <property type="match status" value="1"/>
</dbReference>
<feature type="compositionally biased region" description="Low complexity" evidence="19">
    <location>
        <begin position="570"/>
        <end position="587"/>
    </location>
</feature>
<evidence type="ECO:0000256" key="2">
    <source>
        <dbReference type="ARBA" id="ARBA00004496"/>
    </source>
</evidence>
<dbReference type="InterPro" id="IPR017419">
    <property type="entry name" value="MAP3K12_MAP3K13"/>
</dbReference>
<dbReference type="GO" id="GO:0005524">
    <property type="term" value="F:ATP binding"/>
    <property type="evidence" value="ECO:0007669"/>
    <property type="project" value="UniProtKB-KW"/>
</dbReference>